<dbReference type="PANTHER" id="PTHR21666:SF270">
    <property type="entry name" value="MUREIN HYDROLASE ACTIVATOR ENVC"/>
    <property type="match status" value="1"/>
</dbReference>
<evidence type="ECO:0000259" key="4">
    <source>
        <dbReference type="PROSITE" id="PS51109"/>
    </source>
</evidence>
<dbReference type="PROSITE" id="PS51782">
    <property type="entry name" value="LYSM"/>
    <property type="match status" value="1"/>
</dbReference>
<evidence type="ECO:0000256" key="1">
    <source>
        <dbReference type="ARBA" id="ARBA00022729"/>
    </source>
</evidence>
<dbReference type="SUPFAM" id="SSF51261">
    <property type="entry name" value="Duplicated hybrid motif"/>
    <property type="match status" value="1"/>
</dbReference>
<accession>A0A972K1V5</accession>
<dbReference type="Gene3D" id="2.70.70.10">
    <property type="entry name" value="Glucose Permease (Domain IIA)"/>
    <property type="match status" value="1"/>
</dbReference>
<proteinExistence type="predicted"/>
<sequence length="483" mass="53794">MDYTTGWKMEKKLVLSCGSLAVFALFCSIVYMYMLQHTVTRYRVIVGMEEVGTVSSPNVVWDWFEQKKTWTKLQYPMVQAEAKLADLQFIEEREYKATFDNSGVITELEKRIRTQMKGVQIRIDGKPLGLVKDEAAAQELLEQVKQKMSKNSSKGQVRILSEPSGSAAETTEDQKTADETFPRFESIQFVQNIDFVSLEVKPEDIGDSGAMLKKIETGDVQPLKYKVVSGDCVSCIAYKLKINKQVIYDNNPWIKNNLIRIGDVLDLTVLQPLLSVKTIEKRTESFEMPYEVAYVEDSSMKAGLKETLVPGEAGLKEVTYLTTRINGEFKEETAAAESILRLSVQAIVRKGTKVIPGVGTGSFAWPIYRAKLTSEFGKRWGAFHPGTDMVSENKTIMAADNGKTVFAGWKNGYGNCIIIDHQNGFSTLYGHLSKLSVSEGELVQKGEKIGIMGATGNSTGVHLHFEVHKGDGQENPLNYLGSL</sequence>
<evidence type="ECO:0000313" key="6">
    <source>
        <dbReference type="EMBL" id="NOU97074.1"/>
    </source>
</evidence>
<evidence type="ECO:0000259" key="5">
    <source>
        <dbReference type="PROSITE" id="PS51782"/>
    </source>
</evidence>
<dbReference type="Pfam" id="PF01551">
    <property type="entry name" value="Peptidase_M23"/>
    <property type="match status" value="1"/>
</dbReference>
<gene>
    <name evidence="6" type="ORF">GC093_28185</name>
</gene>
<dbReference type="Gene3D" id="2.20.230.10">
    <property type="entry name" value="Resuscitation-promoting factor rpfb"/>
    <property type="match status" value="1"/>
</dbReference>
<protein>
    <submittedName>
        <fullName evidence="6">Peptidoglycan DD-metalloendopeptidase family protein</fullName>
    </submittedName>
</protein>
<dbReference type="InterPro" id="IPR036779">
    <property type="entry name" value="LysM_dom_sf"/>
</dbReference>
<dbReference type="SUPFAM" id="SSF54106">
    <property type="entry name" value="LysM domain"/>
    <property type="match status" value="1"/>
</dbReference>
<keyword evidence="3" id="KW-1133">Transmembrane helix</keyword>
<dbReference type="AlphaFoldDB" id="A0A972K1V5"/>
<keyword evidence="1" id="KW-0732">Signal</keyword>
<dbReference type="InterPro" id="IPR050570">
    <property type="entry name" value="Cell_wall_metabolism_enzyme"/>
</dbReference>
<dbReference type="Gene3D" id="3.10.350.10">
    <property type="entry name" value="LysM domain"/>
    <property type="match status" value="1"/>
</dbReference>
<dbReference type="PROSITE" id="PS51109">
    <property type="entry name" value="G5"/>
    <property type="match status" value="1"/>
</dbReference>
<dbReference type="InterPro" id="IPR011098">
    <property type="entry name" value="G5_dom"/>
</dbReference>
<dbReference type="EMBL" id="WHOD01000105">
    <property type="protein sequence ID" value="NOU97074.1"/>
    <property type="molecule type" value="Genomic_DNA"/>
</dbReference>
<keyword evidence="3" id="KW-0472">Membrane</keyword>
<evidence type="ECO:0000313" key="7">
    <source>
        <dbReference type="Proteomes" id="UP000641588"/>
    </source>
</evidence>
<feature type="domain" description="G5" evidence="4">
    <location>
        <begin position="273"/>
        <end position="354"/>
    </location>
</feature>
<feature type="region of interest" description="Disordered" evidence="2">
    <location>
        <begin position="152"/>
        <end position="177"/>
    </location>
</feature>
<dbReference type="CDD" id="cd12797">
    <property type="entry name" value="M23_peptidase"/>
    <property type="match status" value="1"/>
</dbReference>
<reference evidence="6" key="1">
    <citation type="submission" date="2019-10" db="EMBL/GenBank/DDBJ databases">
        <title>Description of Paenibacillus glebae sp. nov.</title>
        <authorList>
            <person name="Carlier A."/>
            <person name="Qi S."/>
        </authorList>
    </citation>
    <scope>NUCLEOTIDE SEQUENCE</scope>
    <source>
        <strain evidence="6">LMG 31456</strain>
    </source>
</reference>
<dbReference type="CDD" id="cd00118">
    <property type="entry name" value="LysM"/>
    <property type="match status" value="1"/>
</dbReference>
<dbReference type="InterPro" id="IPR011055">
    <property type="entry name" value="Dup_hybrid_motif"/>
</dbReference>
<dbReference type="InterPro" id="IPR018392">
    <property type="entry name" value="LysM"/>
</dbReference>
<dbReference type="GO" id="GO:0004222">
    <property type="term" value="F:metalloendopeptidase activity"/>
    <property type="evidence" value="ECO:0007669"/>
    <property type="project" value="TreeGrafter"/>
</dbReference>
<feature type="transmembrane region" description="Helical" evidence="3">
    <location>
        <begin position="12"/>
        <end position="34"/>
    </location>
</feature>
<dbReference type="SMART" id="SM01208">
    <property type="entry name" value="G5"/>
    <property type="match status" value="1"/>
</dbReference>
<keyword evidence="7" id="KW-1185">Reference proteome</keyword>
<name>A0A972K1V5_9BACL</name>
<dbReference type="InterPro" id="IPR016047">
    <property type="entry name" value="M23ase_b-sheet_dom"/>
</dbReference>
<comment type="caution">
    <text evidence="6">The sequence shown here is derived from an EMBL/GenBank/DDBJ whole genome shotgun (WGS) entry which is preliminary data.</text>
</comment>
<evidence type="ECO:0000256" key="3">
    <source>
        <dbReference type="SAM" id="Phobius"/>
    </source>
</evidence>
<dbReference type="Proteomes" id="UP000641588">
    <property type="component" value="Unassembled WGS sequence"/>
</dbReference>
<organism evidence="6 7">
    <name type="scientific">Paenibacillus foliorum</name>
    <dbReference type="NCBI Taxonomy" id="2654974"/>
    <lineage>
        <taxon>Bacteria</taxon>
        <taxon>Bacillati</taxon>
        <taxon>Bacillota</taxon>
        <taxon>Bacilli</taxon>
        <taxon>Bacillales</taxon>
        <taxon>Paenibacillaceae</taxon>
        <taxon>Paenibacillus</taxon>
    </lineage>
</organism>
<dbReference type="RefSeq" id="WP_171655310.1">
    <property type="nucleotide sequence ID" value="NZ_WHOD01000105.1"/>
</dbReference>
<dbReference type="PANTHER" id="PTHR21666">
    <property type="entry name" value="PEPTIDASE-RELATED"/>
    <property type="match status" value="1"/>
</dbReference>
<feature type="domain" description="LysM" evidence="5">
    <location>
        <begin position="223"/>
        <end position="267"/>
    </location>
</feature>
<evidence type="ECO:0000256" key="2">
    <source>
        <dbReference type="SAM" id="MobiDB-lite"/>
    </source>
</evidence>
<keyword evidence="3" id="KW-0812">Transmembrane</keyword>
<dbReference type="Pfam" id="PF07501">
    <property type="entry name" value="G5"/>
    <property type="match status" value="1"/>
</dbReference>